<feature type="compositionally biased region" description="Low complexity" evidence="1">
    <location>
        <begin position="359"/>
        <end position="369"/>
    </location>
</feature>
<feature type="region of interest" description="Disordered" evidence="1">
    <location>
        <begin position="540"/>
        <end position="572"/>
    </location>
</feature>
<dbReference type="PANTHER" id="PTHR38166">
    <property type="entry name" value="C2H2-TYPE DOMAIN-CONTAINING PROTEIN-RELATED"/>
    <property type="match status" value="1"/>
</dbReference>
<feature type="compositionally biased region" description="Polar residues" evidence="1">
    <location>
        <begin position="189"/>
        <end position="198"/>
    </location>
</feature>
<dbReference type="Proteomes" id="UP000777438">
    <property type="component" value="Unassembled WGS sequence"/>
</dbReference>
<feature type="region of interest" description="Disordered" evidence="1">
    <location>
        <begin position="298"/>
        <end position="369"/>
    </location>
</feature>
<reference evidence="2 3" key="1">
    <citation type="journal article" date="2021" name="Nat. Commun.">
        <title>Genetic determinants of endophytism in the Arabidopsis root mycobiome.</title>
        <authorList>
            <person name="Mesny F."/>
            <person name="Miyauchi S."/>
            <person name="Thiergart T."/>
            <person name="Pickel B."/>
            <person name="Atanasova L."/>
            <person name="Karlsson M."/>
            <person name="Huettel B."/>
            <person name="Barry K.W."/>
            <person name="Haridas S."/>
            <person name="Chen C."/>
            <person name="Bauer D."/>
            <person name="Andreopoulos W."/>
            <person name="Pangilinan J."/>
            <person name="LaButti K."/>
            <person name="Riley R."/>
            <person name="Lipzen A."/>
            <person name="Clum A."/>
            <person name="Drula E."/>
            <person name="Henrissat B."/>
            <person name="Kohler A."/>
            <person name="Grigoriev I.V."/>
            <person name="Martin F.M."/>
            <person name="Hacquard S."/>
        </authorList>
    </citation>
    <scope>NUCLEOTIDE SEQUENCE [LARGE SCALE GENOMIC DNA]</scope>
    <source>
        <strain evidence="2 3">MPI-CAGE-CH-0241</strain>
    </source>
</reference>
<feature type="region of interest" description="Disordered" evidence="1">
    <location>
        <begin position="177"/>
        <end position="201"/>
    </location>
</feature>
<comment type="caution">
    <text evidence="2">The sequence shown here is derived from an EMBL/GenBank/DDBJ whole genome shotgun (WGS) entry which is preliminary data.</text>
</comment>
<evidence type="ECO:0000256" key="1">
    <source>
        <dbReference type="SAM" id="MobiDB-lite"/>
    </source>
</evidence>
<dbReference type="EMBL" id="JAGPYM010000080">
    <property type="protein sequence ID" value="KAH6869124.1"/>
    <property type="molecule type" value="Genomic_DNA"/>
</dbReference>
<dbReference type="PANTHER" id="PTHR38166:SF1">
    <property type="entry name" value="C2H2-TYPE DOMAIN-CONTAINING PROTEIN"/>
    <property type="match status" value="1"/>
</dbReference>
<evidence type="ECO:0000313" key="2">
    <source>
        <dbReference type="EMBL" id="KAH6869124.1"/>
    </source>
</evidence>
<organism evidence="2 3">
    <name type="scientific">Thelonectria olida</name>
    <dbReference type="NCBI Taxonomy" id="1576542"/>
    <lineage>
        <taxon>Eukaryota</taxon>
        <taxon>Fungi</taxon>
        <taxon>Dikarya</taxon>
        <taxon>Ascomycota</taxon>
        <taxon>Pezizomycotina</taxon>
        <taxon>Sordariomycetes</taxon>
        <taxon>Hypocreomycetidae</taxon>
        <taxon>Hypocreales</taxon>
        <taxon>Nectriaceae</taxon>
        <taxon>Thelonectria</taxon>
    </lineage>
</organism>
<gene>
    <name evidence="2" type="ORF">B0T10DRAFT_595825</name>
</gene>
<proteinExistence type="predicted"/>
<feature type="region of interest" description="Disordered" evidence="1">
    <location>
        <begin position="1"/>
        <end position="66"/>
    </location>
</feature>
<feature type="compositionally biased region" description="Polar residues" evidence="1">
    <location>
        <begin position="1"/>
        <end position="12"/>
    </location>
</feature>
<sequence>MSNPMDTETPTGAVSSASASAHKKPSLRVLDQGPAAPATREEDLANGPSLLGVGTGAGGHEYPTIHSASDLRSEPVFEDLDHHHTETSMLPLVPLGLPTALSQQAMSMSELSDAGVSFSLPTGSLLSASVSHPEARTRQSTTDNTAAAPFVWEYEFSWEHSRLCFAGEPFDVVRGTEDRYSKASPDPETASTTSSTSYPRPHTHLLESTEVESVMIAGIGSFGDSVKSWAASDLLQDLEMASATCSAPGISSSSDTISTGNLNTQAPDPVHNMLGQQENIDWLVNLLLDDFFRSYAPRRSQRRKSTARNQDAYPTAGDLGTKRRKANTSITNKTGPQKRKTVGGSGESEDEGSRGAGQGTSSARGSRSSRSFACPLLKWKPQRYKRMCSLRHKTTSHVKHHLKKMHTQTYCPRCYKTFGQDQVQPHTCLSKPAAPVALITADKLKKIDKRANRRQSPKEQWQRLYKVLFPNEPPCFNPYLNNAEEEKLSHAEEYLRSERAQMIFQKGMQDMGFQGESRAKIFKFVFHQFLPDAWLHNAPDDEVHSSDDMSVEQDHDDDQAIEHPYPSETLDPNVISEIIPEDTDSYGLQQPRDPTAAMQDYSVPVLTGPSASIPGAFENQSSIEGIASGEPPNATEIGDLGLSGPDAFGPLTDGDFSHLLWSEGREAYETGLDLTWNV</sequence>
<evidence type="ECO:0000313" key="3">
    <source>
        <dbReference type="Proteomes" id="UP000777438"/>
    </source>
</evidence>
<name>A0A9P8VRS4_9HYPO</name>
<keyword evidence="3" id="KW-1185">Reference proteome</keyword>
<feature type="compositionally biased region" description="Acidic residues" evidence="1">
    <location>
        <begin position="549"/>
        <end position="559"/>
    </location>
</feature>
<dbReference type="OrthoDB" id="3521097at2759"/>
<dbReference type="AlphaFoldDB" id="A0A9P8VRS4"/>
<protein>
    <submittedName>
        <fullName evidence="2">Uncharacterized protein</fullName>
    </submittedName>
</protein>
<accession>A0A9P8VRS4</accession>